<dbReference type="GO" id="GO:0005829">
    <property type="term" value="C:cytosol"/>
    <property type="evidence" value="ECO:0007669"/>
    <property type="project" value="TreeGrafter"/>
</dbReference>
<feature type="active site" description="For OMPdecase activity" evidence="10">
    <location>
        <position position="60"/>
    </location>
</feature>
<organism evidence="14 15">
    <name type="scientific">Bacillus paralicheniformis</name>
    <dbReference type="NCBI Taxonomy" id="1648923"/>
    <lineage>
        <taxon>Bacteria</taxon>
        <taxon>Bacillati</taxon>
        <taxon>Bacillota</taxon>
        <taxon>Bacilli</taxon>
        <taxon>Bacillales</taxon>
        <taxon>Bacillaceae</taxon>
        <taxon>Bacillus</taxon>
    </lineage>
</organism>
<sequence length="239" mass="26203">MKHTPPIIALDFASAQETYAFLDRFHGEELFVKVGMELFYQEGPAILEKLQERGCRIFLDLKCHDIPTTVYKAMTRLAGFGVSLVNVHAAGGKQMMESALEGLEAGTPAGRKRPSLIAVTQLTSTSSEMLQQELLIETPLLDTVVHYSKLAKESGLDGVVCSVHEAEHIYRAASLDFLTVTPGIRMADDKNNDQVRVATPGYAREKGVSAIVVGRSITQAEDPVSAYRRIGHEWEGTKA</sequence>
<dbReference type="InterPro" id="IPR001754">
    <property type="entry name" value="OMPdeCOase_dom"/>
</dbReference>
<dbReference type="SMART" id="SM00934">
    <property type="entry name" value="OMPdecase"/>
    <property type="match status" value="1"/>
</dbReference>
<gene>
    <name evidence="9" type="primary">pyrF</name>
    <name evidence="14" type="ORF">B4121_4098</name>
</gene>
<protein>
    <recommendedName>
        <fullName evidence="9">Orotidine 5'-phosphate decarboxylase</fullName>
        <ecNumber evidence="9">4.1.1.23</ecNumber>
    </recommendedName>
    <alternativeName>
        <fullName evidence="9">OMP decarboxylase</fullName>
        <shortName evidence="9">OMPDCase</shortName>
        <shortName evidence="9">OMPdecase</shortName>
    </alternativeName>
</protein>
<dbReference type="InterPro" id="IPR047596">
    <property type="entry name" value="OMPdecase_bac"/>
</dbReference>
<evidence type="ECO:0000313" key="14">
    <source>
        <dbReference type="EMBL" id="OLF87646.1"/>
    </source>
</evidence>
<keyword evidence="4 9" id="KW-0210">Decarboxylase</keyword>
<dbReference type="HAMAP" id="MF_01200_B">
    <property type="entry name" value="OMPdecase_type1_B"/>
    <property type="match status" value="1"/>
</dbReference>
<dbReference type="EMBL" id="LKPO01000026">
    <property type="protein sequence ID" value="OLF87646.1"/>
    <property type="molecule type" value="Genomic_DNA"/>
</dbReference>
<dbReference type="Proteomes" id="UP000185604">
    <property type="component" value="Unassembled WGS sequence"/>
</dbReference>
<dbReference type="Pfam" id="PF00215">
    <property type="entry name" value="OMPdecase"/>
    <property type="match status" value="1"/>
</dbReference>
<reference evidence="14 15" key="1">
    <citation type="journal article" date="2016" name="Front. Microbiol.">
        <title>High-Level Heat Resistance of Spores of Bacillus amyloliquefaciens and Bacillus licheniformis Results from the Presence of a spoVA Operon in a Tn1546 Transposon.</title>
        <authorList>
            <person name="Berendsen E.M."/>
            <person name="Koning R.A."/>
            <person name="Boekhorst J."/>
            <person name="de Jong A."/>
            <person name="Kuipers O.P."/>
            <person name="Wells-Bennik M.H."/>
        </authorList>
    </citation>
    <scope>NUCLEOTIDE SEQUENCE [LARGE SCALE GENOMIC DNA]</scope>
    <source>
        <strain evidence="14 15">B4121</strain>
    </source>
</reference>
<feature type="binding site" evidence="9 11">
    <location>
        <position position="194"/>
    </location>
    <ligand>
        <name>substrate</name>
    </ligand>
</feature>
<evidence type="ECO:0000256" key="3">
    <source>
        <dbReference type="ARBA" id="ARBA00011738"/>
    </source>
</evidence>
<feature type="active site" description="Proton donor" evidence="9">
    <location>
        <position position="62"/>
    </location>
</feature>
<feature type="binding site" evidence="9 11">
    <location>
        <position position="33"/>
    </location>
    <ligand>
        <name>substrate</name>
    </ligand>
</feature>
<comment type="caution">
    <text evidence="14">The sequence shown here is derived from an EMBL/GenBank/DDBJ whole genome shotgun (WGS) entry which is preliminary data.</text>
</comment>
<evidence type="ECO:0000256" key="12">
    <source>
        <dbReference type="RuleBase" id="RU000512"/>
    </source>
</evidence>
<dbReference type="PROSITE" id="PS00156">
    <property type="entry name" value="OMPDECASE"/>
    <property type="match status" value="1"/>
</dbReference>
<feature type="binding site" evidence="9 11">
    <location>
        <position position="11"/>
    </location>
    <ligand>
        <name>substrate</name>
    </ligand>
</feature>
<evidence type="ECO:0000256" key="5">
    <source>
        <dbReference type="ARBA" id="ARBA00022975"/>
    </source>
</evidence>
<keyword evidence="5 9" id="KW-0665">Pyrimidine biosynthesis</keyword>
<evidence type="ECO:0000256" key="1">
    <source>
        <dbReference type="ARBA" id="ARBA00002356"/>
    </source>
</evidence>
<dbReference type="InterPro" id="IPR011060">
    <property type="entry name" value="RibuloseP-bd_barrel"/>
</dbReference>
<dbReference type="SUPFAM" id="SSF51366">
    <property type="entry name" value="Ribulose-phoshate binding barrel"/>
    <property type="match status" value="1"/>
</dbReference>
<evidence type="ECO:0000256" key="11">
    <source>
        <dbReference type="PIRSR" id="PIRSR614732-2"/>
    </source>
</evidence>
<evidence type="ECO:0000256" key="10">
    <source>
        <dbReference type="PIRSR" id="PIRSR614732-1"/>
    </source>
</evidence>
<feature type="binding site" evidence="9">
    <location>
        <begin position="60"/>
        <end position="69"/>
    </location>
    <ligand>
        <name>substrate</name>
    </ligand>
</feature>
<feature type="active site" description="For OMPdecase activity" evidence="10">
    <location>
        <position position="62"/>
    </location>
</feature>
<evidence type="ECO:0000256" key="8">
    <source>
        <dbReference type="ARBA" id="ARBA00061012"/>
    </source>
</evidence>
<name>A0A7Z1B1S4_9BACI</name>
<keyword evidence="6 9" id="KW-0456">Lyase</keyword>
<dbReference type="FunFam" id="3.20.20.70:FF:000015">
    <property type="entry name" value="Orotidine 5'-phosphate decarboxylase"/>
    <property type="match status" value="1"/>
</dbReference>
<dbReference type="UniPathway" id="UPA00070">
    <property type="reaction ID" value="UER00120"/>
</dbReference>
<evidence type="ECO:0000256" key="9">
    <source>
        <dbReference type="HAMAP-Rule" id="MF_01200"/>
    </source>
</evidence>
<feature type="binding site" evidence="9 11">
    <location>
        <position position="123"/>
    </location>
    <ligand>
        <name>substrate</name>
    </ligand>
</feature>
<feature type="domain" description="Orotidine 5'-phosphate decarboxylase" evidence="13">
    <location>
        <begin position="5"/>
        <end position="230"/>
    </location>
</feature>
<dbReference type="CDD" id="cd04725">
    <property type="entry name" value="OMP_decarboxylase_like"/>
    <property type="match status" value="1"/>
</dbReference>
<accession>A0A7Z1B1S4</accession>
<feature type="binding site" evidence="9 11">
    <location>
        <position position="215"/>
    </location>
    <ligand>
        <name>substrate</name>
    </ligand>
</feature>
<evidence type="ECO:0000256" key="7">
    <source>
        <dbReference type="ARBA" id="ARBA00049157"/>
    </source>
</evidence>
<dbReference type="InterPro" id="IPR013785">
    <property type="entry name" value="Aldolase_TIM"/>
</dbReference>
<evidence type="ECO:0000256" key="6">
    <source>
        <dbReference type="ARBA" id="ARBA00023239"/>
    </source>
</evidence>
<dbReference type="RefSeq" id="WP_035338804.1">
    <property type="nucleotide sequence ID" value="NZ_JAHWRD010000003.1"/>
</dbReference>
<dbReference type="PANTHER" id="PTHR32119">
    <property type="entry name" value="OROTIDINE 5'-PHOSPHATE DECARBOXYLASE"/>
    <property type="match status" value="1"/>
</dbReference>
<dbReference type="GO" id="GO:0004590">
    <property type="term" value="F:orotidine-5'-phosphate decarboxylase activity"/>
    <property type="evidence" value="ECO:0007669"/>
    <property type="project" value="UniProtKB-UniRule"/>
</dbReference>
<dbReference type="PANTHER" id="PTHR32119:SF2">
    <property type="entry name" value="OROTIDINE 5'-PHOSPHATE DECARBOXYLASE"/>
    <property type="match status" value="1"/>
</dbReference>
<feature type="binding site" evidence="9 11">
    <location>
        <position position="214"/>
    </location>
    <ligand>
        <name>substrate</name>
    </ligand>
</feature>
<proteinExistence type="inferred from homology"/>
<evidence type="ECO:0000313" key="15">
    <source>
        <dbReference type="Proteomes" id="UP000185604"/>
    </source>
</evidence>
<comment type="function">
    <text evidence="1 9">Catalyzes the decarboxylation of orotidine 5'-monophosphate (OMP) to uridine 5'-monophosphate (UMP).</text>
</comment>
<evidence type="ECO:0000256" key="2">
    <source>
        <dbReference type="ARBA" id="ARBA00004861"/>
    </source>
</evidence>
<comment type="pathway">
    <text evidence="2 9 12">Pyrimidine metabolism; UMP biosynthesis via de novo pathway; UMP from orotate: step 2/2.</text>
</comment>
<evidence type="ECO:0000259" key="13">
    <source>
        <dbReference type="SMART" id="SM00934"/>
    </source>
</evidence>
<dbReference type="NCBIfam" id="TIGR01740">
    <property type="entry name" value="pyrF"/>
    <property type="match status" value="1"/>
</dbReference>
<dbReference type="InterPro" id="IPR014732">
    <property type="entry name" value="OMPdecase"/>
</dbReference>
<dbReference type="NCBIfam" id="NF001273">
    <property type="entry name" value="PRK00230.1"/>
    <property type="match status" value="1"/>
</dbReference>
<dbReference type="Gene3D" id="3.20.20.70">
    <property type="entry name" value="Aldolase class I"/>
    <property type="match status" value="1"/>
</dbReference>
<feature type="active site" description="For OMPdecase activity" evidence="10">
    <location>
        <position position="65"/>
    </location>
</feature>
<comment type="subunit">
    <text evidence="3 9">Homodimer.</text>
</comment>
<comment type="similarity">
    <text evidence="8 9">Belongs to the OMP decarboxylase family. Type 1 subfamily.</text>
</comment>
<dbReference type="EC" id="4.1.1.23" evidence="9"/>
<dbReference type="InterPro" id="IPR018089">
    <property type="entry name" value="OMPdecase_AS"/>
</dbReference>
<evidence type="ECO:0000256" key="4">
    <source>
        <dbReference type="ARBA" id="ARBA00022793"/>
    </source>
</evidence>
<dbReference type="AlphaFoldDB" id="A0A7Z1B1S4"/>
<dbReference type="GO" id="GO:0044205">
    <property type="term" value="P:'de novo' UMP biosynthetic process"/>
    <property type="evidence" value="ECO:0007669"/>
    <property type="project" value="UniProtKB-UniRule"/>
</dbReference>
<comment type="catalytic activity">
    <reaction evidence="7 9 12">
        <text>orotidine 5'-phosphate + H(+) = UMP + CO2</text>
        <dbReference type="Rhea" id="RHEA:11596"/>
        <dbReference type="ChEBI" id="CHEBI:15378"/>
        <dbReference type="ChEBI" id="CHEBI:16526"/>
        <dbReference type="ChEBI" id="CHEBI:57538"/>
        <dbReference type="ChEBI" id="CHEBI:57865"/>
        <dbReference type="EC" id="4.1.1.23"/>
    </reaction>
</comment>
<dbReference type="GO" id="GO:0006207">
    <property type="term" value="P:'de novo' pyrimidine nucleobase biosynthetic process"/>
    <property type="evidence" value="ECO:0007669"/>
    <property type="project" value="InterPro"/>
</dbReference>
<feature type="binding site" evidence="9 11">
    <location>
        <position position="185"/>
    </location>
    <ligand>
        <name>substrate</name>
    </ligand>
</feature>